<accession>A0A255DVP9</accession>
<dbReference type="EMBL" id="NOZR01000004">
    <property type="protein sequence ID" value="OYN81092.1"/>
    <property type="molecule type" value="Genomic_DNA"/>
</dbReference>
<dbReference type="RefSeq" id="WP_094477446.1">
    <property type="nucleotide sequence ID" value="NZ_JACKSC010000305.1"/>
</dbReference>
<dbReference type="AlphaFoldDB" id="A0A255DVP9"/>
<comment type="similarity">
    <text evidence="1">Belongs to the nitroreductase family.</text>
</comment>
<dbReference type="PANTHER" id="PTHR43673">
    <property type="entry name" value="NAD(P)H NITROREDUCTASE YDGI-RELATED"/>
    <property type="match status" value="1"/>
</dbReference>
<name>A0A255DVP9_9MYCO</name>
<dbReference type="InterPro" id="IPR029479">
    <property type="entry name" value="Nitroreductase"/>
</dbReference>
<dbReference type="Gene3D" id="3.40.109.10">
    <property type="entry name" value="NADH Oxidase"/>
    <property type="match status" value="1"/>
</dbReference>
<feature type="domain" description="Nitroreductase" evidence="3">
    <location>
        <begin position="78"/>
        <end position="145"/>
    </location>
</feature>
<dbReference type="PANTHER" id="PTHR43673:SF10">
    <property type="entry name" value="NADH DEHYDROGENASE_NAD(P)H NITROREDUCTASE XCC3605-RELATED"/>
    <property type="match status" value="1"/>
</dbReference>
<evidence type="ECO:0000256" key="1">
    <source>
        <dbReference type="ARBA" id="ARBA00007118"/>
    </source>
</evidence>
<proteinExistence type="inferred from homology"/>
<dbReference type="GO" id="GO:0016491">
    <property type="term" value="F:oxidoreductase activity"/>
    <property type="evidence" value="ECO:0007669"/>
    <property type="project" value="UniProtKB-KW"/>
</dbReference>
<dbReference type="InterPro" id="IPR000415">
    <property type="entry name" value="Nitroreductase-like"/>
</dbReference>
<dbReference type="Proteomes" id="UP000216063">
    <property type="component" value="Unassembled WGS sequence"/>
</dbReference>
<evidence type="ECO:0000313" key="4">
    <source>
        <dbReference type="EMBL" id="OYN81092.1"/>
    </source>
</evidence>
<dbReference type="Pfam" id="PF00881">
    <property type="entry name" value="Nitroreductase"/>
    <property type="match status" value="2"/>
</dbReference>
<evidence type="ECO:0000313" key="5">
    <source>
        <dbReference type="Proteomes" id="UP000216063"/>
    </source>
</evidence>
<sequence length="171" mass="18769">MDAWDAIRARRNVRSYTPTPVPEDDLDLILEAGWRSPSARNNQHWDFVLVTDHSQLQELSTVWVGAGHIAGAQAAIALVIPEPPDERTKLLDQYDLGQATMAMAIAATDLGIGTGHSAVGDQDKARAILGVPSGYLVAYLLGLGYPADRPLTPIRKPNRRPFDEVVHRGRW</sequence>
<reference evidence="4 5" key="1">
    <citation type="submission" date="2017-07" db="EMBL/GenBank/DDBJ databases">
        <title>The new phylogeny of genus Mycobacterium.</title>
        <authorList>
            <person name="Tortoli E."/>
            <person name="Trovato A."/>
            <person name="Cirillo D.M."/>
        </authorList>
    </citation>
    <scope>NUCLEOTIDE SEQUENCE [LARGE SCALE GENOMIC DNA]</scope>
    <source>
        <strain evidence="4 5">ATCC 33027</strain>
    </source>
</reference>
<protein>
    <submittedName>
        <fullName evidence="4">Nitroreductase</fullName>
    </submittedName>
</protein>
<keyword evidence="5" id="KW-1185">Reference proteome</keyword>
<dbReference type="OrthoDB" id="9798230at2"/>
<keyword evidence="2" id="KW-0560">Oxidoreductase</keyword>
<feature type="domain" description="Nitroreductase" evidence="3">
    <location>
        <begin position="7"/>
        <end position="60"/>
    </location>
</feature>
<evidence type="ECO:0000259" key="3">
    <source>
        <dbReference type="Pfam" id="PF00881"/>
    </source>
</evidence>
<organism evidence="4 5">
    <name type="scientific">Mycolicibacterium sphagni</name>
    <dbReference type="NCBI Taxonomy" id="1786"/>
    <lineage>
        <taxon>Bacteria</taxon>
        <taxon>Bacillati</taxon>
        <taxon>Actinomycetota</taxon>
        <taxon>Actinomycetes</taxon>
        <taxon>Mycobacteriales</taxon>
        <taxon>Mycobacteriaceae</taxon>
        <taxon>Mycolicibacterium</taxon>
    </lineage>
</organism>
<dbReference type="SUPFAM" id="SSF55469">
    <property type="entry name" value="FMN-dependent nitroreductase-like"/>
    <property type="match status" value="1"/>
</dbReference>
<comment type="caution">
    <text evidence="4">The sequence shown here is derived from an EMBL/GenBank/DDBJ whole genome shotgun (WGS) entry which is preliminary data.</text>
</comment>
<gene>
    <name evidence="4" type="ORF">CG716_05970</name>
</gene>
<evidence type="ECO:0000256" key="2">
    <source>
        <dbReference type="ARBA" id="ARBA00023002"/>
    </source>
</evidence>